<reference evidence="2 3" key="2">
    <citation type="submission" date="2024-07" db="EMBL/GenBank/DDBJ databases">
        <authorList>
            <person name="Akdeniz Z."/>
        </authorList>
    </citation>
    <scope>NUCLEOTIDE SEQUENCE [LARGE SCALE GENOMIC DNA]</scope>
</reference>
<proteinExistence type="predicted"/>
<dbReference type="EMBL" id="CAXDID020000070">
    <property type="protein sequence ID" value="CAL6014289.1"/>
    <property type="molecule type" value="Genomic_DNA"/>
</dbReference>
<reference evidence="1" key="1">
    <citation type="submission" date="2023-06" db="EMBL/GenBank/DDBJ databases">
        <authorList>
            <person name="Kurt Z."/>
        </authorList>
    </citation>
    <scope>NUCLEOTIDE SEQUENCE</scope>
</reference>
<dbReference type="EMBL" id="CATOUU010000656">
    <property type="protein sequence ID" value="CAI9938685.1"/>
    <property type="molecule type" value="Genomic_DNA"/>
</dbReference>
<name>A0AA86PG03_9EUKA</name>
<dbReference type="Proteomes" id="UP001642409">
    <property type="component" value="Unassembled WGS sequence"/>
</dbReference>
<comment type="caution">
    <text evidence="1">The sequence shown here is derived from an EMBL/GenBank/DDBJ whole genome shotgun (WGS) entry which is preliminary data.</text>
</comment>
<organism evidence="1">
    <name type="scientific">Hexamita inflata</name>
    <dbReference type="NCBI Taxonomy" id="28002"/>
    <lineage>
        <taxon>Eukaryota</taxon>
        <taxon>Metamonada</taxon>
        <taxon>Diplomonadida</taxon>
        <taxon>Hexamitidae</taxon>
        <taxon>Hexamitinae</taxon>
        <taxon>Hexamita</taxon>
    </lineage>
</organism>
<evidence type="ECO:0000313" key="1">
    <source>
        <dbReference type="EMBL" id="CAI9938685.1"/>
    </source>
</evidence>
<evidence type="ECO:0000313" key="3">
    <source>
        <dbReference type="Proteomes" id="UP001642409"/>
    </source>
</evidence>
<gene>
    <name evidence="2" type="ORF">HINF_LOCUS24200</name>
    <name evidence="1" type="ORF">HINF_LOCUS26330</name>
</gene>
<sequence>MGCTNQFALSQNPPAVEYSQPYTLLDLQKYALEQYKIHPVVVQNVYKYAYLDMNLIKAQVRLFSELQSQLITSVKIEQKIRRQNSIVSLQAKIKNEAKIDQLKAMTEDINEFFTCKPSTKISEQEYVSFDVIFQNMSMLRDQRWILYTLFKETLDNSLQKHFGLDLGLVSSIIDETQISPRNFIKILQKIDQLKHYDEISVLKPEDKAQELAEQLLEDYIRE</sequence>
<dbReference type="AlphaFoldDB" id="A0AA86PG03"/>
<protein>
    <submittedName>
        <fullName evidence="2">Hypothetical_protein</fullName>
    </submittedName>
</protein>
<accession>A0AA86PG03</accession>
<evidence type="ECO:0000313" key="2">
    <source>
        <dbReference type="EMBL" id="CAL6014289.1"/>
    </source>
</evidence>
<keyword evidence="3" id="KW-1185">Reference proteome</keyword>